<evidence type="ECO:0000313" key="2">
    <source>
        <dbReference type="Proteomes" id="UP000536179"/>
    </source>
</evidence>
<name>A0A7W5E0U7_9BACT</name>
<dbReference type="Proteomes" id="UP000536179">
    <property type="component" value="Unassembled WGS sequence"/>
</dbReference>
<dbReference type="PROSITE" id="PS51257">
    <property type="entry name" value="PROKAR_LIPOPROTEIN"/>
    <property type="match status" value="1"/>
</dbReference>
<organism evidence="1 2">
    <name type="scientific">Aporhodopirellula rubra</name>
    <dbReference type="NCBI Taxonomy" id="980271"/>
    <lineage>
        <taxon>Bacteria</taxon>
        <taxon>Pseudomonadati</taxon>
        <taxon>Planctomycetota</taxon>
        <taxon>Planctomycetia</taxon>
        <taxon>Pirellulales</taxon>
        <taxon>Pirellulaceae</taxon>
        <taxon>Aporhodopirellula</taxon>
    </lineage>
</organism>
<evidence type="ECO:0000313" key="1">
    <source>
        <dbReference type="EMBL" id="MBB3208139.1"/>
    </source>
</evidence>
<comment type="caution">
    <text evidence="1">The sequence shown here is derived from an EMBL/GenBank/DDBJ whole genome shotgun (WGS) entry which is preliminary data.</text>
</comment>
<gene>
    <name evidence="1" type="ORF">FHS27_003966</name>
</gene>
<accession>A0A7W5E0U7</accession>
<proteinExistence type="predicted"/>
<protein>
    <submittedName>
        <fullName evidence="1">Uncharacterized protein</fullName>
    </submittedName>
</protein>
<sequence length="77" mass="8237">MNRSLATVCFATLLVVTVGCSGRATESVYDADEMAKYRSSPEQIAAAMKASQKAAIPDPKQIKEMAKKSARLAADSR</sequence>
<dbReference type="EMBL" id="JACHXU010000014">
    <property type="protein sequence ID" value="MBB3208139.1"/>
    <property type="molecule type" value="Genomic_DNA"/>
</dbReference>
<reference evidence="1 2" key="1">
    <citation type="submission" date="2020-08" db="EMBL/GenBank/DDBJ databases">
        <title>Genomic Encyclopedia of Type Strains, Phase III (KMG-III): the genomes of soil and plant-associated and newly described type strains.</title>
        <authorList>
            <person name="Whitman W."/>
        </authorList>
    </citation>
    <scope>NUCLEOTIDE SEQUENCE [LARGE SCALE GENOMIC DNA]</scope>
    <source>
        <strain evidence="1 2">CECT 8075</strain>
    </source>
</reference>
<dbReference type="AlphaFoldDB" id="A0A7W5E0U7"/>
<keyword evidence="2" id="KW-1185">Reference proteome</keyword>